<protein>
    <submittedName>
        <fullName evidence="1">Type I-E CRISPR-associated protein Cas6/Cse3/CasE</fullName>
    </submittedName>
</protein>
<dbReference type="Gene3D" id="3.30.70.1200">
    <property type="entry name" value="Crispr-associated protein, domain 1"/>
    <property type="match status" value="1"/>
</dbReference>
<dbReference type="Proteomes" id="UP001595872">
    <property type="component" value="Unassembled WGS sequence"/>
</dbReference>
<dbReference type="RefSeq" id="WP_378252614.1">
    <property type="nucleotide sequence ID" value="NZ_JBHSIT010000002.1"/>
</dbReference>
<reference evidence="2" key="1">
    <citation type="journal article" date="2019" name="Int. J. Syst. Evol. Microbiol.">
        <title>The Global Catalogue of Microorganisms (GCM) 10K type strain sequencing project: providing services to taxonomists for standard genome sequencing and annotation.</title>
        <authorList>
            <consortium name="The Broad Institute Genomics Platform"/>
            <consortium name="The Broad Institute Genome Sequencing Center for Infectious Disease"/>
            <person name="Wu L."/>
            <person name="Ma J."/>
        </authorList>
    </citation>
    <scope>NUCLEOTIDE SEQUENCE [LARGE SCALE GENOMIC DNA]</scope>
    <source>
        <strain evidence="2">KLKA75</strain>
    </source>
</reference>
<accession>A0ABV9TRX7</accession>
<dbReference type="Gene3D" id="3.30.70.1210">
    <property type="entry name" value="Crispr-associated protein, domain 2"/>
    <property type="match status" value="1"/>
</dbReference>
<dbReference type="EMBL" id="JBHSIT010000002">
    <property type="protein sequence ID" value="MFC4906872.1"/>
    <property type="molecule type" value="Genomic_DNA"/>
</dbReference>
<dbReference type="Pfam" id="PF08798">
    <property type="entry name" value="CRISPR_assoc"/>
    <property type="match status" value="1"/>
</dbReference>
<evidence type="ECO:0000313" key="1">
    <source>
        <dbReference type="EMBL" id="MFC4906872.1"/>
    </source>
</evidence>
<name>A0ABV9TRX7_9ACTN</name>
<dbReference type="SUPFAM" id="SSF117987">
    <property type="entry name" value="CRISPR-associated protein"/>
    <property type="match status" value="2"/>
</dbReference>
<dbReference type="NCBIfam" id="TIGR01907">
    <property type="entry name" value="casE_Cse3"/>
    <property type="match status" value="1"/>
</dbReference>
<proteinExistence type="predicted"/>
<comment type="caution">
    <text evidence="1">The sequence shown here is derived from an EMBL/GenBank/DDBJ whole genome shotgun (WGS) entry which is preliminary data.</text>
</comment>
<dbReference type="SMART" id="SM01101">
    <property type="entry name" value="CRISPR_assoc"/>
    <property type="match status" value="1"/>
</dbReference>
<sequence>MYLTRAFLNPRRAGAIHLLGSPQRMHAAVMAGFPPILSPDDRVLWRADTESTHRLSLYIVSAHRPDLTHLVEQAGWPRSDVPSWATKSYEPLLQQLKTGQRYAFRLTANPTYVIARRGQRGIRRPHVTVEQQTGWLLEQSSRAGFVILPSPTAHPLPSEQAYNLRVVDRHRIKFTRGQGTKQVTLHRVTFQGLLEITDETVLRATLVRGIGRARAYGCGLLTVARPGPAE</sequence>
<dbReference type="CDD" id="cd09727">
    <property type="entry name" value="Cas6_I-E"/>
    <property type="match status" value="1"/>
</dbReference>
<organism evidence="1 2">
    <name type="scientific">Actinomadura gamaensis</name>
    <dbReference type="NCBI Taxonomy" id="1763541"/>
    <lineage>
        <taxon>Bacteria</taxon>
        <taxon>Bacillati</taxon>
        <taxon>Actinomycetota</taxon>
        <taxon>Actinomycetes</taxon>
        <taxon>Streptosporangiales</taxon>
        <taxon>Thermomonosporaceae</taxon>
        <taxon>Actinomadura</taxon>
    </lineage>
</organism>
<gene>
    <name evidence="1" type="primary">cas6e</name>
    <name evidence="1" type="ORF">ACFPCY_06045</name>
</gene>
<evidence type="ECO:0000313" key="2">
    <source>
        <dbReference type="Proteomes" id="UP001595872"/>
    </source>
</evidence>
<dbReference type="InterPro" id="IPR010179">
    <property type="entry name" value="CRISPR-assoc_prot_Cse3"/>
</dbReference>
<keyword evidence="2" id="KW-1185">Reference proteome</keyword>